<evidence type="ECO:0000313" key="7">
    <source>
        <dbReference type="EMBL" id="TKD52802.1"/>
    </source>
</evidence>
<sequence length="304" mass="34223">MKLTETPILPRFGAEISGIDLRQLLTDEARAAIVDAMNRWGVCVFRDTGLDNAGHIAFSRNLGHLETAPVVKDRPRRHPDHAEIFDASNLTPAGEILVDNNMVLHKKGDRLWHTDSSFMEKRSAYSLLLAYETPAEGGQTFFADMRSAYEDLPDDVRHKVDTMEAEHSLWWSRLLAGFPITEEEVDARPKARQPMAMPQPATGRTAIYIGSHALDVVGLPRKEGLELIEYLIDFATQPQYVFGVTWQPGDLAIWDNLTTMHRGGDFDIFNERRDMRRTTVREGAPPEAADDPFTDYFVKSTAPA</sequence>
<keyword evidence="4" id="KW-0560">Oxidoreductase</keyword>
<evidence type="ECO:0000256" key="4">
    <source>
        <dbReference type="ARBA" id="ARBA00023002"/>
    </source>
</evidence>
<dbReference type="Proteomes" id="UP000309138">
    <property type="component" value="Unassembled WGS sequence"/>
</dbReference>
<proteinExistence type="inferred from homology"/>
<dbReference type="Gene3D" id="3.60.130.10">
    <property type="entry name" value="Clavaminate synthase-like"/>
    <property type="match status" value="1"/>
</dbReference>
<dbReference type="GO" id="GO:0016706">
    <property type="term" value="F:2-oxoglutarate-dependent dioxygenase activity"/>
    <property type="evidence" value="ECO:0007669"/>
    <property type="project" value="UniProtKB-ARBA"/>
</dbReference>
<dbReference type="InterPro" id="IPR051178">
    <property type="entry name" value="TfdA_dioxygenase"/>
</dbReference>
<accession>A0A4U1L796</accession>
<protein>
    <submittedName>
        <fullName evidence="7">TauD/TfdA family dioxygenase</fullName>
    </submittedName>
</protein>
<dbReference type="GO" id="GO:0046872">
    <property type="term" value="F:metal ion binding"/>
    <property type="evidence" value="ECO:0007669"/>
    <property type="project" value="UniProtKB-KW"/>
</dbReference>
<keyword evidence="3 7" id="KW-0223">Dioxygenase</keyword>
<name>A0A4U1L796_9SPHN</name>
<dbReference type="EMBL" id="SWKR01000001">
    <property type="protein sequence ID" value="TKD52802.1"/>
    <property type="molecule type" value="Genomic_DNA"/>
</dbReference>
<evidence type="ECO:0000259" key="6">
    <source>
        <dbReference type="Pfam" id="PF02668"/>
    </source>
</evidence>
<evidence type="ECO:0000256" key="2">
    <source>
        <dbReference type="ARBA" id="ARBA00022723"/>
    </source>
</evidence>
<gene>
    <name evidence="7" type="ORF">FBR43_00075</name>
</gene>
<dbReference type="SUPFAM" id="SSF51197">
    <property type="entry name" value="Clavaminate synthase-like"/>
    <property type="match status" value="1"/>
</dbReference>
<dbReference type="OrthoDB" id="7209371at2"/>
<organism evidence="7 8">
    <name type="scientific">Sphingomonas baiyangensis</name>
    <dbReference type="NCBI Taxonomy" id="2572576"/>
    <lineage>
        <taxon>Bacteria</taxon>
        <taxon>Pseudomonadati</taxon>
        <taxon>Pseudomonadota</taxon>
        <taxon>Alphaproteobacteria</taxon>
        <taxon>Sphingomonadales</taxon>
        <taxon>Sphingomonadaceae</taxon>
        <taxon>Sphingomonas</taxon>
    </lineage>
</organism>
<keyword evidence="5" id="KW-0408">Iron</keyword>
<evidence type="ECO:0000256" key="5">
    <source>
        <dbReference type="ARBA" id="ARBA00023004"/>
    </source>
</evidence>
<dbReference type="InterPro" id="IPR042098">
    <property type="entry name" value="TauD-like_sf"/>
</dbReference>
<comment type="similarity">
    <text evidence="1">Belongs to the TfdA dioxygenase family.</text>
</comment>
<comment type="caution">
    <text evidence="7">The sequence shown here is derived from an EMBL/GenBank/DDBJ whole genome shotgun (WGS) entry which is preliminary data.</text>
</comment>
<dbReference type="PANTHER" id="PTHR43779:SF3">
    <property type="entry name" value="(3R)-3-[(CARBOXYMETHYL)AMINO]FATTY ACID OXYGENASE_DECARBOXYLASE"/>
    <property type="match status" value="1"/>
</dbReference>
<evidence type="ECO:0000313" key="8">
    <source>
        <dbReference type="Proteomes" id="UP000309138"/>
    </source>
</evidence>
<keyword evidence="2" id="KW-0479">Metal-binding</keyword>
<dbReference type="InterPro" id="IPR003819">
    <property type="entry name" value="TauD/TfdA-like"/>
</dbReference>
<keyword evidence="8" id="KW-1185">Reference proteome</keyword>
<evidence type="ECO:0000256" key="1">
    <source>
        <dbReference type="ARBA" id="ARBA00005896"/>
    </source>
</evidence>
<dbReference type="AlphaFoldDB" id="A0A4U1L796"/>
<feature type="domain" description="TauD/TfdA-like" evidence="6">
    <location>
        <begin position="6"/>
        <end position="279"/>
    </location>
</feature>
<dbReference type="Pfam" id="PF02668">
    <property type="entry name" value="TauD"/>
    <property type="match status" value="1"/>
</dbReference>
<dbReference type="RefSeq" id="WP_136941223.1">
    <property type="nucleotide sequence ID" value="NZ_SWKR01000001.1"/>
</dbReference>
<evidence type="ECO:0000256" key="3">
    <source>
        <dbReference type="ARBA" id="ARBA00022964"/>
    </source>
</evidence>
<reference evidence="7 8" key="1">
    <citation type="submission" date="2019-04" db="EMBL/GenBank/DDBJ databases">
        <authorList>
            <person name="Yang Y."/>
            <person name="Wei D."/>
        </authorList>
    </citation>
    <scope>NUCLEOTIDE SEQUENCE [LARGE SCALE GENOMIC DNA]</scope>
    <source>
        <strain evidence="7 8">L-1-4w-11</strain>
    </source>
</reference>
<dbReference type="PANTHER" id="PTHR43779">
    <property type="entry name" value="DIOXYGENASE RV0097-RELATED"/>
    <property type="match status" value="1"/>
</dbReference>